<gene>
    <name evidence="4" type="ORF">S7711_00686</name>
</gene>
<evidence type="ECO:0000256" key="2">
    <source>
        <dbReference type="SAM" id="MobiDB-lite"/>
    </source>
</evidence>
<feature type="compositionally biased region" description="Acidic residues" evidence="2">
    <location>
        <begin position="529"/>
        <end position="538"/>
    </location>
</feature>
<feature type="compositionally biased region" description="Basic and acidic residues" evidence="2">
    <location>
        <begin position="407"/>
        <end position="417"/>
    </location>
</feature>
<evidence type="ECO:0000313" key="4">
    <source>
        <dbReference type="EMBL" id="KEY68818.1"/>
    </source>
</evidence>
<reference evidence="4 5" key="1">
    <citation type="journal article" date="2014" name="BMC Genomics">
        <title>Comparative genome sequencing reveals chemotype-specific gene clusters in the toxigenic black mold Stachybotrys.</title>
        <authorList>
            <person name="Semeiks J."/>
            <person name="Borek D."/>
            <person name="Otwinowski Z."/>
            <person name="Grishin N.V."/>
        </authorList>
    </citation>
    <scope>NUCLEOTIDE SEQUENCE [LARGE SCALE GENOMIC DNA]</scope>
    <source>
        <strain evidence="5">CBS 109288 / IBT 7711</strain>
    </source>
</reference>
<feature type="region of interest" description="Disordered" evidence="2">
    <location>
        <begin position="74"/>
        <end position="251"/>
    </location>
</feature>
<feature type="compositionally biased region" description="Acidic residues" evidence="2">
    <location>
        <begin position="893"/>
        <end position="913"/>
    </location>
</feature>
<feature type="compositionally biased region" description="Polar residues" evidence="2">
    <location>
        <begin position="773"/>
        <end position="798"/>
    </location>
</feature>
<dbReference type="AlphaFoldDB" id="A0A084AU39"/>
<feature type="compositionally biased region" description="Basic and acidic residues" evidence="2">
    <location>
        <begin position="735"/>
        <end position="756"/>
    </location>
</feature>
<feature type="region of interest" description="Disordered" evidence="2">
    <location>
        <begin position="729"/>
        <end position="992"/>
    </location>
</feature>
<dbReference type="OrthoDB" id="1922977at2759"/>
<dbReference type="InterPro" id="IPR000571">
    <property type="entry name" value="Znf_CCCH"/>
</dbReference>
<accession>A0A084AU39</accession>
<feature type="compositionally biased region" description="Low complexity" evidence="2">
    <location>
        <begin position="546"/>
        <end position="557"/>
    </location>
</feature>
<keyword evidence="1" id="KW-0862">Zinc</keyword>
<evidence type="ECO:0000256" key="1">
    <source>
        <dbReference type="PROSITE-ProRule" id="PRU00723"/>
    </source>
</evidence>
<feature type="compositionally biased region" description="Basic and acidic residues" evidence="2">
    <location>
        <begin position="599"/>
        <end position="616"/>
    </location>
</feature>
<feature type="compositionally biased region" description="Pro residues" evidence="2">
    <location>
        <begin position="372"/>
        <end position="392"/>
    </location>
</feature>
<dbReference type="PROSITE" id="PS50103">
    <property type="entry name" value="ZF_C3H1"/>
    <property type="match status" value="1"/>
</dbReference>
<feature type="domain" description="C3H1-type" evidence="3">
    <location>
        <begin position="1030"/>
        <end position="1058"/>
    </location>
</feature>
<dbReference type="HOGENOM" id="CLU_006646_0_0_1"/>
<feature type="compositionally biased region" description="Polar residues" evidence="2">
    <location>
        <begin position="186"/>
        <end position="204"/>
    </location>
</feature>
<keyword evidence="1" id="KW-0479">Metal-binding</keyword>
<dbReference type="Proteomes" id="UP000028045">
    <property type="component" value="Unassembled WGS sequence"/>
</dbReference>
<organism evidence="4 5">
    <name type="scientific">Stachybotrys chartarum (strain CBS 109288 / IBT 7711)</name>
    <name type="common">Toxic black mold</name>
    <name type="synonym">Stilbospora chartarum</name>
    <dbReference type="NCBI Taxonomy" id="1280523"/>
    <lineage>
        <taxon>Eukaryota</taxon>
        <taxon>Fungi</taxon>
        <taxon>Dikarya</taxon>
        <taxon>Ascomycota</taxon>
        <taxon>Pezizomycotina</taxon>
        <taxon>Sordariomycetes</taxon>
        <taxon>Hypocreomycetidae</taxon>
        <taxon>Hypocreales</taxon>
        <taxon>Stachybotryaceae</taxon>
        <taxon>Stachybotrys</taxon>
    </lineage>
</organism>
<feature type="compositionally biased region" description="Polar residues" evidence="2">
    <location>
        <begin position="227"/>
        <end position="244"/>
    </location>
</feature>
<feature type="compositionally biased region" description="Polar residues" evidence="2">
    <location>
        <begin position="444"/>
        <end position="461"/>
    </location>
</feature>
<feature type="compositionally biased region" description="Polar residues" evidence="2">
    <location>
        <begin position="484"/>
        <end position="493"/>
    </location>
</feature>
<feature type="compositionally biased region" description="Polar residues" evidence="2">
    <location>
        <begin position="419"/>
        <end position="431"/>
    </location>
</feature>
<evidence type="ECO:0000313" key="5">
    <source>
        <dbReference type="Proteomes" id="UP000028045"/>
    </source>
</evidence>
<feature type="compositionally biased region" description="Basic and acidic residues" evidence="2">
    <location>
        <begin position="832"/>
        <end position="858"/>
    </location>
</feature>
<feature type="compositionally biased region" description="Basic and acidic residues" evidence="2">
    <location>
        <begin position="347"/>
        <end position="357"/>
    </location>
</feature>
<feature type="compositionally biased region" description="Low complexity" evidence="2">
    <location>
        <begin position="74"/>
        <end position="92"/>
    </location>
</feature>
<protein>
    <recommendedName>
        <fullName evidence="3">C3H1-type domain-containing protein</fullName>
    </recommendedName>
</protein>
<feature type="compositionally biased region" description="Polar residues" evidence="2">
    <location>
        <begin position="950"/>
        <end position="963"/>
    </location>
</feature>
<name>A0A084AU39_STACB</name>
<evidence type="ECO:0000259" key="3">
    <source>
        <dbReference type="PROSITE" id="PS50103"/>
    </source>
</evidence>
<feature type="compositionally biased region" description="Acidic residues" evidence="2">
    <location>
        <begin position="115"/>
        <end position="135"/>
    </location>
</feature>
<dbReference type="EMBL" id="KL648566">
    <property type="protein sequence ID" value="KEY68818.1"/>
    <property type="molecule type" value="Genomic_DNA"/>
</dbReference>
<feature type="compositionally biased region" description="Low complexity" evidence="2">
    <location>
        <begin position="566"/>
        <end position="579"/>
    </location>
</feature>
<feature type="region of interest" description="Disordered" evidence="2">
    <location>
        <begin position="293"/>
        <end position="711"/>
    </location>
</feature>
<sequence>MNPGYYGKAAPHGYQAHALPPSAPASKTNSSSVYSHHGYDAYAGFRNATQASFDYNRNLIPGLGLNLMPQVDAAPTSQSTAPAASSPFASGALQQPMRNPVDANIQNLTAGNDAPDADSVMEEGELSEGELEDVYEPAGNGVSAGGASPGSAQFLPGNHANGVAQGYGGPAHANAHGAMARERSRSYSPYLSPQEMHQSDQQQEPCDRLHGLSLPTPKELPKPSAAGSVTESSAAPHQVQSTHVKSIEEAEKEARETISRLWTLDVRYGDYVKEGIDPGLLQDLFKSLGFSVETSKDSTPHMPSITSSPEAPVEVEKPAQQIPSSASKAQAPHEPPSASQPPNVTESRVEERKDRIARLLAAKGSKAATPPVSKPTPEPSKPASGPPSPAPPVNALSKNTLLQQKMEALRKSREALMQKESQLISSMSNGRAASLDAPAATLEQPHTSTTNGSSRNASQPLDENHPAEDGADPQRALSIPGLFLSSTEPVANNRQKRPIASDLNDVSSGPPKRPFMRKRASEPVLIDVSDGDETDMDIDSSPRSTSPNRPVSPGVRSPPRRDVSDTLPLTRELSSSSSAPTPPTGPSRKNANRPNLESMNKKIEEMKRKIAEAEARKKVKQSRPGSLNPSQPDTPTLDMDDTANLSMPASGPPQPTSSSSHEVDALIELVSQELSESKTPDQLVSRPTSAKRSRSRATTERLSLIEGRRRQQLLKLQLLKSQIASIEKDVEESLQEEKRLREEESDDAKSDAKMDDQGTDPVAEEANPRKVAPQQQTEDSPTTQAMETDSESTNSSMMQPEAADQDEVMVSEPGPRSSQSEAQHIPISNAEPAHELGKAGGLTHEHSEDVPSDHDANPDHGPSSQLLQEQAGAESIVTAGEGSDPSTSSGQEMDQDESDNSDNSEESSEDYEPPEAAPAEAATGLLNGESLSHIDTTEETATATRERNAQESVSQLPDAQQEISGAEGPSPDSGREVTYDGESPASAASHSGFVPYETPLQYFRAYRFHPQYSQTVAGGLRSLTYSNRIDAHKPLCPDQLANQQCPRGSECEYQHFETMRVPDAQIISQLTGYGNYEAETSKFVDGLREVLKDLRTRKVNDLDAIGQGIVKYRAQFHGDESKILPLGDVSI</sequence>
<dbReference type="GO" id="GO:0008270">
    <property type="term" value="F:zinc ion binding"/>
    <property type="evidence" value="ECO:0007669"/>
    <property type="project" value="UniProtKB-KW"/>
</dbReference>
<feature type="compositionally biased region" description="Polar residues" evidence="2">
    <location>
        <begin position="623"/>
        <end position="634"/>
    </location>
</feature>
<keyword evidence="1" id="KW-0863">Zinc-finger</keyword>
<feature type="zinc finger region" description="C3H1-type" evidence="1">
    <location>
        <begin position="1030"/>
        <end position="1058"/>
    </location>
</feature>
<proteinExistence type="predicted"/>
<keyword evidence="5" id="KW-1185">Reference proteome</keyword>